<dbReference type="Proteomes" id="UP000187209">
    <property type="component" value="Unassembled WGS sequence"/>
</dbReference>
<dbReference type="SMART" id="SM00164">
    <property type="entry name" value="TBC"/>
    <property type="match status" value="1"/>
</dbReference>
<dbReference type="PANTHER" id="PTHR20913:SF7">
    <property type="entry name" value="RE60063P"/>
    <property type="match status" value="1"/>
</dbReference>
<sequence length="333" mass="38319">MDQEKLLQLREAVMYSRNALYLRLAATSEKGLLSTEIRKSAWPIILAADNKPWEIQDYSNKDSELIERDIERSIFGTDVTDSYTEDQRQLKRKELSKIINTIVKKNPDLHYFQGFNQICTIFLVTAGINIAYHISEKSSLTLLKDTMRKGFEEGLIQQLKLIYDILEIADTSVATKLKTMYSYDGEIEIPAIAVPWVICWFSSTLNTWNDISRIFDFCIATHALAPIYLSAVVILWKKNELLACEEHYEVHQLFRDLDGIDVERLCCEAFSLMIKLKPSDLAMGHKEKFKIDSPVFMNDGLEEIFSRRMKERWLGKTIAGLVLVSAIVLGFKN</sequence>
<dbReference type="OrthoDB" id="313290at2759"/>
<dbReference type="AlphaFoldDB" id="A0A1R2BKN3"/>
<dbReference type="PANTHER" id="PTHR20913">
    <property type="entry name" value="TBC1 DOMAIN FAMILY MEMBER 20/GTPASE"/>
    <property type="match status" value="1"/>
</dbReference>
<gene>
    <name evidence="3" type="ORF">SteCoe_23103</name>
</gene>
<evidence type="ECO:0000259" key="2">
    <source>
        <dbReference type="PROSITE" id="PS50086"/>
    </source>
</evidence>
<organism evidence="3 4">
    <name type="scientific">Stentor coeruleus</name>
    <dbReference type="NCBI Taxonomy" id="5963"/>
    <lineage>
        <taxon>Eukaryota</taxon>
        <taxon>Sar</taxon>
        <taxon>Alveolata</taxon>
        <taxon>Ciliophora</taxon>
        <taxon>Postciliodesmatophora</taxon>
        <taxon>Heterotrichea</taxon>
        <taxon>Heterotrichida</taxon>
        <taxon>Stentoridae</taxon>
        <taxon>Stentor</taxon>
    </lineage>
</organism>
<dbReference type="GO" id="GO:0005789">
    <property type="term" value="C:endoplasmic reticulum membrane"/>
    <property type="evidence" value="ECO:0007669"/>
    <property type="project" value="TreeGrafter"/>
</dbReference>
<reference evidence="3 4" key="1">
    <citation type="submission" date="2016-11" db="EMBL/GenBank/DDBJ databases">
        <title>The macronuclear genome of Stentor coeruleus: a giant cell with tiny introns.</title>
        <authorList>
            <person name="Slabodnick M."/>
            <person name="Ruby J.G."/>
            <person name="Reiff S.B."/>
            <person name="Swart E.C."/>
            <person name="Gosai S."/>
            <person name="Prabakaran S."/>
            <person name="Witkowska E."/>
            <person name="Larue G.E."/>
            <person name="Fisher S."/>
            <person name="Freeman R.M."/>
            <person name="Gunawardena J."/>
            <person name="Chu W."/>
            <person name="Stover N.A."/>
            <person name="Gregory B.D."/>
            <person name="Nowacki M."/>
            <person name="Derisi J."/>
            <person name="Roy S.W."/>
            <person name="Marshall W.F."/>
            <person name="Sood P."/>
        </authorList>
    </citation>
    <scope>NUCLEOTIDE SEQUENCE [LARGE SCALE GENOMIC DNA]</scope>
    <source>
        <strain evidence="3">WM001</strain>
    </source>
</reference>
<keyword evidence="1" id="KW-0343">GTPase activation</keyword>
<name>A0A1R2BKN3_9CILI</name>
<protein>
    <recommendedName>
        <fullName evidence="2">Rab-GAP TBC domain-containing protein</fullName>
    </recommendedName>
</protein>
<evidence type="ECO:0000313" key="3">
    <source>
        <dbReference type="EMBL" id="OMJ77314.1"/>
    </source>
</evidence>
<dbReference type="Pfam" id="PF00566">
    <property type="entry name" value="RabGAP-TBC"/>
    <property type="match status" value="1"/>
</dbReference>
<evidence type="ECO:0000313" key="4">
    <source>
        <dbReference type="Proteomes" id="UP000187209"/>
    </source>
</evidence>
<dbReference type="PROSITE" id="PS50086">
    <property type="entry name" value="TBC_RABGAP"/>
    <property type="match status" value="1"/>
</dbReference>
<dbReference type="SUPFAM" id="SSF47923">
    <property type="entry name" value="Ypt/Rab-GAP domain of gyp1p"/>
    <property type="match status" value="2"/>
</dbReference>
<keyword evidence="4" id="KW-1185">Reference proteome</keyword>
<dbReference type="InterPro" id="IPR035969">
    <property type="entry name" value="Rab-GAP_TBC_sf"/>
</dbReference>
<dbReference type="EMBL" id="MPUH01000581">
    <property type="protein sequence ID" value="OMJ77314.1"/>
    <property type="molecule type" value="Genomic_DNA"/>
</dbReference>
<accession>A0A1R2BKN3</accession>
<feature type="domain" description="Rab-GAP TBC" evidence="2">
    <location>
        <begin position="32"/>
        <end position="222"/>
    </location>
</feature>
<dbReference type="InterPro" id="IPR000195">
    <property type="entry name" value="Rab-GAP-TBC_dom"/>
</dbReference>
<dbReference type="Gene3D" id="1.10.472.80">
    <property type="entry name" value="Ypt/Rab-GAP domain of gyp1p, domain 3"/>
    <property type="match status" value="1"/>
</dbReference>
<evidence type="ECO:0000256" key="1">
    <source>
        <dbReference type="ARBA" id="ARBA00022468"/>
    </source>
</evidence>
<dbReference type="GO" id="GO:0006888">
    <property type="term" value="P:endoplasmic reticulum to Golgi vesicle-mediated transport"/>
    <property type="evidence" value="ECO:0007669"/>
    <property type="project" value="TreeGrafter"/>
</dbReference>
<dbReference type="InterPro" id="IPR045913">
    <property type="entry name" value="TBC20/Gyp8-like"/>
</dbReference>
<comment type="caution">
    <text evidence="3">The sequence shown here is derived from an EMBL/GenBank/DDBJ whole genome shotgun (WGS) entry which is preliminary data.</text>
</comment>
<proteinExistence type="predicted"/>
<dbReference type="GO" id="GO:0005096">
    <property type="term" value="F:GTPase activator activity"/>
    <property type="evidence" value="ECO:0007669"/>
    <property type="project" value="UniProtKB-KW"/>
</dbReference>
<dbReference type="Gene3D" id="1.10.8.1310">
    <property type="match status" value="1"/>
</dbReference>